<gene>
    <name evidence="11" type="ORF">CAP_4465</name>
</gene>
<feature type="compositionally biased region" description="Low complexity" evidence="8">
    <location>
        <begin position="444"/>
        <end position="453"/>
    </location>
</feature>
<evidence type="ECO:0000313" key="12">
    <source>
        <dbReference type="Proteomes" id="UP000019678"/>
    </source>
</evidence>
<dbReference type="SMART" id="SM00220">
    <property type="entry name" value="S_TKc"/>
    <property type="match status" value="1"/>
</dbReference>
<dbReference type="PROSITE" id="PS00107">
    <property type="entry name" value="PROTEIN_KINASE_ATP"/>
    <property type="match status" value="1"/>
</dbReference>
<evidence type="ECO:0000256" key="9">
    <source>
        <dbReference type="SAM" id="Phobius"/>
    </source>
</evidence>
<dbReference type="Pfam" id="PF00069">
    <property type="entry name" value="Pkinase"/>
    <property type="match status" value="1"/>
</dbReference>
<evidence type="ECO:0000256" key="4">
    <source>
        <dbReference type="ARBA" id="ARBA00022741"/>
    </source>
</evidence>
<feature type="domain" description="Protein kinase" evidence="10">
    <location>
        <begin position="32"/>
        <end position="305"/>
    </location>
</feature>
<protein>
    <recommendedName>
        <fullName evidence="1">non-specific serine/threonine protein kinase</fullName>
        <ecNumber evidence="1">2.7.11.1</ecNumber>
    </recommendedName>
</protein>
<feature type="region of interest" description="Disordered" evidence="8">
    <location>
        <begin position="443"/>
        <end position="513"/>
    </location>
</feature>
<dbReference type="EMBL" id="ASRX01000033">
    <property type="protein sequence ID" value="EYF04497.1"/>
    <property type="molecule type" value="Genomic_DNA"/>
</dbReference>
<keyword evidence="9" id="KW-1133">Transmembrane helix</keyword>
<feature type="compositionally biased region" description="Low complexity" evidence="8">
    <location>
        <begin position="460"/>
        <end position="475"/>
    </location>
</feature>
<dbReference type="eggNOG" id="COG0515">
    <property type="taxonomic scope" value="Bacteria"/>
</dbReference>
<keyword evidence="9" id="KW-0812">Transmembrane</keyword>
<keyword evidence="4 7" id="KW-0547">Nucleotide-binding</keyword>
<proteinExistence type="predicted"/>
<keyword evidence="3" id="KW-0808">Transferase</keyword>
<dbReference type="STRING" id="1192034.CAP_4465"/>
<dbReference type="InterPro" id="IPR017441">
    <property type="entry name" value="Protein_kinase_ATP_BS"/>
</dbReference>
<evidence type="ECO:0000256" key="6">
    <source>
        <dbReference type="ARBA" id="ARBA00022840"/>
    </source>
</evidence>
<evidence type="ECO:0000313" key="11">
    <source>
        <dbReference type="EMBL" id="EYF04497.1"/>
    </source>
</evidence>
<dbReference type="FunFam" id="1.10.510.10:FF:000021">
    <property type="entry name" value="Serine/threonine protein kinase"/>
    <property type="match status" value="1"/>
</dbReference>
<dbReference type="PANTHER" id="PTHR43289:SF6">
    <property type="entry name" value="SERINE_THREONINE-PROTEIN KINASE NEKL-3"/>
    <property type="match status" value="1"/>
</dbReference>
<dbReference type="InterPro" id="IPR011009">
    <property type="entry name" value="Kinase-like_dom_sf"/>
</dbReference>
<keyword evidence="5 11" id="KW-0418">Kinase</keyword>
<dbReference type="GO" id="GO:0004674">
    <property type="term" value="F:protein serine/threonine kinase activity"/>
    <property type="evidence" value="ECO:0007669"/>
    <property type="project" value="UniProtKB-KW"/>
</dbReference>
<reference evidence="11 12" key="1">
    <citation type="submission" date="2013-05" db="EMBL/GenBank/DDBJ databases">
        <title>Genome assembly of Chondromyces apiculatus DSM 436.</title>
        <authorList>
            <person name="Sharma G."/>
            <person name="Khatri I."/>
            <person name="Kaur C."/>
            <person name="Mayilraj S."/>
            <person name="Subramanian S."/>
        </authorList>
    </citation>
    <scope>NUCLEOTIDE SEQUENCE [LARGE SCALE GENOMIC DNA]</scope>
    <source>
        <strain evidence="11 12">DSM 436</strain>
    </source>
</reference>
<feature type="binding site" evidence="7">
    <location>
        <position position="61"/>
    </location>
    <ligand>
        <name>ATP</name>
        <dbReference type="ChEBI" id="CHEBI:30616"/>
    </ligand>
</feature>
<keyword evidence="9" id="KW-0472">Membrane</keyword>
<dbReference type="EC" id="2.7.11.1" evidence="1"/>
<dbReference type="AlphaFoldDB" id="A0A017T647"/>
<evidence type="ECO:0000259" key="10">
    <source>
        <dbReference type="PROSITE" id="PS50011"/>
    </source>
</evidence>
<evidence type="ECO:0000256" key="8">
    <source>
        <dbReference type="SAM" id="MobiDB-lite"/>
    </source>
</evidence>
<evidence type="ECO:0000256" key="2">
    <source>
        <dbReference type="ARBA" id="ARBA00022527"/>
    </source>
</evidence>
<dbReference type="InterPro" id="IPR000719">
    <property type="entry name" value="Prot_kinase_dom"/>
</dbReference>
<dbReference type="Proteomes" id="UP000019678">
    <property type="component" value="Unassembled WGS sequence"/>
</dbReference>
<evidence type="ECO:0000256" key="5">
    <source>
        <dbReference type="ARBA" id="ARBA00022777"/>
    </source>
</evidence>
<dbReference type="InterPro" id="IPR008271">
    <property type="entry name" value="Ser/Thr_kinase_AS"/>
</dbReference>
<evidence type="ECO:0000256" key="1">
    <source>
        <dbReference type="ARBA" id="ARBA00012513"/>
    </source>
</evidence>
<accession>A0A017T647</accession>
<comment type="caution">
    <text evidence="11">The sequence shown here is derived from an EMBL/GenBank/DDBJ whole genome shotgun (WGS) entry which is preliminary data.</text>
</comment>
<evidence type="ECO:0000256" key="3">
    <source>
        <dbReference type="ARBA" id="ARBA00022679"/>
    </source>
</evidence>
<dbReference type="PANTHER" id="PTHR43289">
    <property type="entry name" value="MITOGEN-ACTIVATED PROTEIN KINASE KINASE KINASE 20-RELATED"/>
    <property type="match status" value="1"/>
</dbReference>
<dbReference type="CDD" id="cd14014">
    <property type="entry name" value="STKc_PknB_like"/>
    <property type="match status" value="1"/>
</dbReference>
<dbReference type="Gene3D" id="1.10.510.10">
    <property type="entry name" value="Transferase(Phosphotransferase) domain 1"/>
    <property type="match status" value="1"/>
</dbReference>
<sequence>MALGFARDPGTKLTPALTRGLMQPGQHITATLRLVQPLGKGGMGSVWIADHLGLGTQVAVKFIAQQLLTDESLVQRFRREAMAAAQIKSPHVAQVFDHGVTAEGIPYIAMELLEGELLGKRVKQFGPLSPRDTATVITQVAKALTRAHQLGIVHRDIKPDNIFLTTVDGDLIVKVIDFGVAKQGMQEDTGMTTTGSMVGTPLYMSPEQLFSAKHADHRADLWSLAVVAYHVMTGRIPFSGDTLGALSVAVHTGYYPPPSTVLQGLPASVDAWFQRALQKDPAHRFQSARELAETLERAVNGAPWTAWTSTALPAAVVGPQASYGPGLGSSAPGAPNGTVGSSAPGMPVGITPPPGALSNSGTPIATGTYPSVAQGSVAMSAVTRAGSGGRHMAAMIVAAAIASVVGAVGAVLLFRGGAPAAGEGSTPAVTTVAPGLGAPPAPSLPAVVASSEPEAPPTATPSATPTTSATVTQAPLAQGTGAAQAPSGRPAPGVGGTSKSTPRPTPIKDTIGF</sequence>
<keyword evidence="12" id="KW-1185">Reference proteome</keyword>
<dbReference type="SUPFAM" id="SSF56112">
    <property type="entry name" value="Protein kinase-like (PK-like)"/>
    <property type="match status" value="1"/>
</dbReference>
<dbReference type="PROSITE" id="PS50011">
    <property type="entry name" value="PROTEIN_KINASE_DOM"/>
    <property type="match status" value="1"/>
</dbReference>
<dbReference type="GO" id="GO:0005524">
    <property type="term" value="F:ATP binding"/>
    <property type="evidence" value="ECO:0007669"/>
    <property type="project" value="UniProtKB-UniRule"/>
</dbReference>
<dbReference type="PROSITE" id="PS00108">
    <property type="entry name" value="PROTEIN_KINASE_ST"/>
    <property type="match status" value="1"/>
</dbReference>
<evidence type="ECO:0000256" key="7">
    <source>
        <dbReference type="PROSITE-ProRule" id="PRU10141"/>
    </source>
</evidence>
<dbReference type="Gene3D" id="3.30.200.20">
    <property type="entry name" value="Phosphorylase Kinase, domain 1"/>
    <property type="match status" value="1"/>
</dbReference>
<name>A0A017T647_9BACT</name>
<keyword evidence="2 11" id="KW-0723">Serine/threonine-protein kinase</keyword>
<organism evidence="11 12">
    <name type="scientific">Chondromyces apiculatus DSM 436</name>
    <dbReference type="NCBI Taxonomy" id="1192034"/>
    <lineage>
        <taxon>Bacteria</taxon>
        <taxon>Pseudomonadati</taxon>
        <taxon>Myxococcota</taxon>
        <taxon>Polyangia</taxon>
        <taxon>Polyangiales</taxon>
        <taxon>Polyangiaceae</taxon>
        <taxon>Chondromyces</taxon>
    </lineage>
</organism>
<feature type="transmembrane region" description="Helical" evidence="9">
    <location>
        <begin position="392"/>
        <end position="414"/>
    </location>
</feature>
<keyword evidence="6 7" id="KW-0067">ATP-binding</keyword>